<accession>A0AAD6J2A9</accession>
<feature type="region of interest" description="Disordered" evidence="1">
    <location>
        <begin position="131"/>
        <end position="161"/>
    </location>
</feature>
<reference evidence="2" key="1">
    <citation type="submission" date="2023-01" db="EMBL/GenBank/DDBJ databases">
        <title>The chitinases involved in constricting ring structure development in the nematode-trapping fungus Drechslerella dactyloides.</title>
        <authorList>
            <person name="Wang R."/>
            <person name="Zhang L."/>
            <person name="Tang P."/>
            <person name="Li S."/>
            <person name="Liang L."/>
        </authorList>
    </citation>
    <scope>NUCLEOTIDE SEQUENCE</scope>
    <source>
        <strain evidence="2">YMF1.00031</strain>
    </source>
</reference>
<proteinExistence type="predicted"/>
<feature type="compositionally biased region" description="Basic and acidic residues" evidence="1">
    <location>
        <begin position="93"/>
        <end position="106"/>
    </location>
</feature>
<gene>
    <name evidence="2" type="ORF">Dda_2714</name>
</gene>
<evidence type="ECO:0000313" key="3">
    <source>
        <dbReference type="Proteomes" id="UP001221413"/>
    </source>
</evidence>
<evidence type="ECO:0000313" key="2">
    <source>
        <dbReference type="EMBL" id="KAJ6261915.1"/>
    </source>
</evidence>
<evidence type="ECO:0000256" key="1">
    <source>
        <dbReference type="SAM" id="MobiDB-lite"/>
    </source>
</evidence>
<sequence length="368" mass="41179">MIRLQRGGQPAASNGPVEVIDLTNSPSPPPSPHEPRPPVTRRPPTISRRHAPYDARDRDRNRYRERDRERDRRRRRDALQADVIDLDELPDPEPARRTESNREERRHFHHFPPPSPGDIELTFAHARVRQPSRDPFVPPENPYPNPHPPRAGPSGAPAADLPHPDNWFPFLPPLNNARPNFVGIGGALEGLLDLVSGIGIPFPTRFSDFLGMPGNNHRFQLPVPIIPPRDAANEGREFRAPGMNLPWNQVPVFVRENEGEAEVQITGQHHPEDKPIKEARKGFTRSPQSDQAIGCSNCDQELGDSDDEIQKQIWVMKCGHPADVARAAGQETEATEVCGDGVQADGDREDEVHMGNLRLVSLDLLRPT</sequence>
<feature type="compositionally biased region" description="Pro residues" evidence="1">
    <location>
        <begin position="26"/>
        <end position="41"/>
    </location>
</feature>
<protein>
    <submittedName>
        <fullName evidence="2">Uncharacterized protein</fullName>
    </submittedName>
</protein>
<dbReference type="AlphaFoldDB" id="A0AAD6J2A9"/>
<comment type="caution">
    <text evidence="2">The sequence shown here is derived from an EMBL/GenBank/DDBJ whole genome shotgun (WGS) entry which is preliminary data.</text>
</comment>
<dbReference type="Proteomes" id="UP001221413">
    <property type="component" value="Unassembled WGS sequence"/>
</dbReference>
<name>A0AAD6J2A9_DREDA</name>
<feature type="region of interest" description="Disordered" evidence="1">
    <location>
        <begin position="1"/>
        <end position="119"/>
    </location>
</feature>
<feature type="compositionally biased region" description="Basic and acidic residues" evidence="1">
    <location>
        <begin position="51"/>
        <end position="70"/>
    </location>
</feature>
<keyword evidence="3" id="KW-1185">Reference proteome</keyword>
<feature type="compositionally biased region" description="Pro residues" evidence="1">
    <location>
        <begin position="136"/>
        <end position="151"/>
    </location>
</feature>
<dbReference type="EMBL" id="JAQGDS010000003">
    <property type="protein sequence ID" value="KAJ6261915.1"/>
    <property type="molecule type" value="Genomic_DNA"/>
</dbReference>
<organism evidence="2 3">
    <name type="scientific">Drechslerella dactyloides</name>
    <name type="common">Nematode-trapping fungus</name>
    <name type="synonym">Arthrobotrys dactyloides</name>
    <dbReference type="NCBI Taxonomy" id="74499"/>
    <lineage>
        <taxon>Eukaryota</taxon>
        <taxon>Fungi</taxon>
        <taxon>Dikarya</taxon>
        <taxon>Ascomycota</taxon>
        <taxon>Pezizomycotina</taxon>
        <taxon>Orbiliomycetes</taxon>
        <taxon>Orbiliales</taxon>
        <taxon>Orbiliaceae</taxon>
        <taxon>Drechslerella</taxon>
    </lineage>
</organism>